<dbReference type="RefSeq" id="WP_229790943.1">
    <property type="nucleotide sequence ID" value="NZ_BMXK01000003.1"/>
</dbReference>
<reference evidence="4" key="1">
    <citation type="journal article" date="2019" name="Int. J. Syst. Evol. Microbiol.">
        <title>The Global Catalogue of Microorganisms (GCM) 10K type strain sequencing project: providing services to taxonomists for standard genome sequencing and annotation.</title>
        <authorList>
            <consortium name="The Broad Institute Genomics Platform"/>
            <consortium name="The Broad Institute Genome Sequencing Center for Infectious Disease"/>
            <person name="Wu L."/>
            <person name="Ma J."/>
        </authorList>
    </citation>
    <scope>NUCLEOTIDE SEQUENCE [LARGE SCALE GENOMIC DNA]</scope>
    <source>
        <strain evidence="4">KCTC 19466</strain>
    </source>
</reference>
<keyword evidence="1" id="KW-0812">Transmembrane</keyword>
<keyword evidence="4" id="KW-1185">Reference proteome</keyword>
<proteinExistence type="predicted"/>
<dbReference type="EMBL" id="BMXK01000003">
    <property type="protein sequence ID" value="GHD02933.1"/>
    <property type="molecule type" value="Genomic_DNA"/>
</dbReference>
<accession>A0ABQ3GG34</accession>
<keyword evidence="1" id="KW-0472">Membrane</keyword>
<feature type="transmembrane region" description="Helical" evidence="1">
    <location>
        <begin position="14"/>
        <end position="36"/>
    </location>
</feature>
<feature type="domain" description="Putative Flp pilus-assembly TadG-like N-terminal" evidence="2">
    <location>
        <begin position="13"/>
        <end position="59"/>
    </location>
</feature>
<name>A0ABQ3GG34_9MICC</name>
<dbReference type="NCBIfam" id="TIGR03816">
    <property type="entry name" value="tadE_like_DECH"/>
    <property type="match status" value="1"/>
</dbReference>
<evidence type="ECO:0000256" key="1">
    <source>
        <dbReference type="SAM" id="Phobius"/>
    </source>
</evidence>
<evidence type="ECO:0000313" key="3">
    <source>
        <dbReference type="EMBL" id="GHD02933.1"/>
    </source>
</evidence>
<dbReference type="InterPro" id="IPR021202">
    <property type="entry name" value="Rv3654c-like"/>
</dbReference>
<sequence length="137" mass="13004">MPAENGPLDGARGAGTVLMVGLAAAVLLAGAAVLTIGQAAVAATRATTAADLAALAAADTARGVTDGETCAVAARVAGRNGARVTSCALGNPEGTVVDVSVAVRLGEGIGVLEGVGLEARATARAGPPPAPWAELPG</sequence>
<keyword evidence="1" id="KW-1133">Transmembrane helix</keyword>
<dbReference type="InterPro" id="IPR028087">
    <property type="entry name" value="Tad_N"/>
</dbReference>
<dbReference type="Pfam" id="PF13400">
    <property type="entry name" value="Tad"/>
    <property type="match status" value="1"/>
</dbReference>
<evidence type="ECO:0000259" key="2">
    <source>
        <dbReference type="Pfam" id="PF13400"/>
    </source>
</evidence>
<evidence type="ECO:0000313" key="4">
    <source>
        <dbReference type="Proteomes" id="UP000642819"/>
    </source>
</evidence>
<protein>
    <recommendedName>
        <fullName evidence="2">Putative Flp pilus-assembly TadG-like N-terminal domain-containing protein</fullName>
    </recommendedName>
</protein>
<gene>
    <name evidence="3" type="ORF">GCM10008096_08620</name>
</gene>
<dbReference type="Proteomes" id="UP000642819">
    <property type="component" value="Unassembled WGS sequence"/>
</dbReference>
<comment type="caution">
    <text evidence="3">The sequence shown here is derived from an EMBL/GenBank/DDBJ whole genome shotgun (WGS) entry which is preliminary data.</text>
</comment>
<organism evidence="3 4">
    <name type="scientific">Zhihengliuella salsuginis</name>
    <dbReference type="NCBI Taxonomy" id="578222"/>
    <lineage>
        <taxon>Bacteria</taxon>
        <taxon>Bacillati</taxon>
        <taxon>Actinomycetota</taxon>
        <taxon>Actinomycetes</taxon>
        <taxon>Micrococcales</taxon>
        <taxon>Micrococcaceae</taxon>
        <taxon>Zhihengliuella</taxon>
    </lineage>
</organism>